<keyword evidence="2" id="KW-1185">Reference proteome</keyword>
<evidence type="ECO:0000313" key="2">
    <source>
        <dbReference type="Proteomes" id="UP000499080"/>
    </source>
</evidence>
<organism evidence="1 2">
    <name type="scientific">Araneus ventricosus</name>
    <name type="common">Orbweaver spider</name>
    <name type="synonym">Epeira ventricosa</name>
    <dbReference type="NCBI Taxonomy" id="182803"/>
    <lineage>
        <taxon>Eukaryota</taxon>
        <taxon>Metazoa</taxon>
        <taxon>Ecdysozoa</taxon>
        <taxon>Arthropoda</taxon>
        <taxon>Chelicerata</taxon>
        <taxon>Arachnida</taxon>
        <taxon>Araneae</taxon>
        <taxon>Araneomorphae</taxon>
        <taxon>Entelegynae</taxon>
        <taxon>Araneoidea</taxon>
        <taxon>Araneidae</taxon>
        <taxon>Araneus</taxon>
    </lineage>
</organism>
<reference evidence="1 2" key="1">
    <citation type="journal article" date="2019" name="Sci. Rep.">
        <title>Orb-weaving spider Araneus ventricosus genome elucidates the spidroin gene catalogue.</title>
        <authorList>
            <person name="Kono N."/>
            <person name="Nakamura H."/>
            <person name="Ohtoshi R."/>
            <person name="Moran D.A.P."/>
            <person name="Shinohara A."/>
            <person name="Yoshida Y."/>
            <person name="Fujiwara M."/>
            <person name="Mori M."/>
            <person name="Tomita M."/>
            <person name="Arakawa K."/>
        </authorList>
    </citation>
    <scope>NUCLEOTIDE SEQUENCE [LARGE SCALE GENOMIC DNA]</scope>
</reference>
<protein>
    <submittedName>
        <fullName evidence="1">Uncharacterized protein</fullName>
    </submittedName>
</protein>
<evidence type="ECO:0000313" key="1">
    <source>
        <dbReference type="EMBL" id="GBN10537.1"/>
    </source>
</evidence>
<comment type="caution">
    <text evidence="1">The sequence shown here is derived from an EMBL/GenBank/DDBJ whole genome shotgun (WGS) entry which is preliminary data.</text>
</comment>
<accession>A0A4Y2L9Q9</accession>
<dbReference type="AlphaFoldDB" id="A0A4Y2L9Q9"/>
<sequence length="93" mass="10386">MVVVQCYWPMSAGSGNLESLREISMRRHFLSEKLLEASYSNNESIVFGALVAVQVGGDDRCDLVVRSRPWGRRDPGSKPDSTEDPSCIWLVAR</sequence>
<proteinExistence type="predicted"/>
<name>A0A4Y2L9Q9_ARAVE</name>
<gene>
    <name evidence="1" type="ORF">AVEN_182670_1</name>
</gene>
<dbReference type="EMBL" id="BGPR01005477">
    <property type="protein sequence ID" value="GBN10537.1"/>
    <property type="molecule type" value="Genomic_DNA"/>
</dbReference>
<dbReference type="Proteomes" id="UP000499080">
    <property type="component" value="Unassembled WGS sequence"/>
</dbReference>